<name>A0ACC0CH55_CATRO</name>
<organism evidence="1 2">
    <name type="scientific">Catharanthus roseus</name>
    <name type="common">Madagascar periwinkle</name>
    <name type="synonym">Vinca rosea</name>
    <dbReference type="NCBI Taxonomy" id="4058"/>
    <lineage>
        <taxon>Eukaryota</taxon>
        <taxon>Viridiplantae</taxon>
        <taxon>Streptophyta</taxon>
        <taxon>Embryophyta</taxon>
        <taxon>Tracheophyta</taxon>
        <taxon>Spermatophyta</taxon>
        <taxon>Magnoliopsida</taxon>
        <taxon>eudicotyledons</taxon>
        <taxon>Gunneridae</taxon>
        <taxon>Pentapetalae</taxon>
        <taxon>asterids</taxon>
        <taxon>lamiids</taxon>
        <taxon>Gentianales</taxon>
        <taxon>Apocynaceae</taxon>
        <taxon>Rauvolfioideae</taxon>
        <taxon>Vinceae</taxon>
        <taxon>Catharanthinae</taxon>
        <taxon>Catharanthus</taxon>
    </lineage>
</organism>
<protein>
    <submittedName>
        <fullName evidence="1">Uncharacterized protein</fullName>
    </submittedName>
</protein>
<reference evidence="2" key="1">
    <citation type="journal article" date="2023" name="Nat. Plants">
        <title>Single-cell RNA sequencing provides a high-resolution roadmap for understanding the multicellular compartmentation of specialized metabolism.</title>
        <authorList>
            <person name="Sun S."/>
            <person name="Shen X."/>
            <person name="Li Y."/>
            <person name="Li Y."/>
            <person name="Wang S."/>
            <person name="Li R."/>
            <person name="Zhang H."/>
            <person name="Shen G."/>
            <person name="Guo B."/>
            <person name="Wei J."/>
            <person name="Xu J."/>
            <person name="St-Pierre B."/>
            <person name="Chen S."/>
            <person name="Sun C."/>
        </authorList>
    </citation>
    <scope>NUCLEOTIDE SEQUENCE [LARGE SCALE GENOMIC DNA]</scope>
</reference>
<keyword evidence="2" id="KW-1185">Reference proteome</keyword>
<sequence>MSMLKFFSNFIYNFPCRISSVSCSLPYTVFPQIMRNGKNQLVPRHDSPRFISTKIVGSSRTTNESEFSFDAYRLGKLNSINKALEAAVPLKESMKLHEAMRYSLLSDGGRKIPILCLACCELVGGTESIAMPVACAIEMLRTMWMVADDLPSMDNDDFRRGKPSTHKVYGEAMTILVSYSLIGLAFEHIARATKLGVSSANIIRVSSELARLMIGAEGLSGGQAADLDSQGKSGIGIERVEYIHLHKASPAFEAAAVAGAIVGGASEQEINRIRKFGKCTGLLYQIQDDIHDHEEDLIAGRATYTTVIGKEKSKELIDKLIKEAKDELFPRISTCSFTWHLPRMTNGRSLFVSNSRTQFKKSVRCSNESEFDFNAYRLEKVNSVNKALEAAIPLKEPLKIHEAMRYSVLSEGKRVFPLVCIACCELVGGTESIVMPIACAIEMFLTAMIITDDLPFMDNDDFRRGQLSNHKVFGESMTVLGGFALTGLGFEYIAKANKLGVSSANIVRVLDESARLLMGAEEGMVGGQAADIYYQNKSEIGIEQVEFIHLHKCSAPFEGSAISGAIVGGASEDEIKRLRKFCKYLGLLFQIKDDILDHEEDHNIGKATYPKVIGKDKSMELLEELTTKALNQLVGFDSKKAAPLKGLIQYILSRQE</sequence>
<gene>
    <name evidence="1" type="ORF">M9H77_05478</name>
</gene>
<proteinExistence type="predicted"/>
<comment type="caution">
    <text evidence="1">The sequence shown here is derived from an EMBL/GenBank/DDBJ whole genome shotgun (WGS) entry which is preliminary data.</text>
</comment>
<evidence type="ECO:0000313" key="2">
    <source>
        <dbReference type="Proteomes" id="UP001060085"/>
    </source>
</evidence>
<accession>A0ACC0CH55</accession>
<dbReference type="Proteomes" id="UP001060085">
    <property type="component" value="Linkage Group LG01"/>
</dbReference>
<dbReference type="EMBL" id="CM044701">
    <property type="protein sequence ID" value="KAI5684250.1"/>
    <property type="molecule type" value="Genomic_DNA"/>
</dbReference>
<evidence type="ECO:0000313" key="1">
    <source>
        <dbReference type="EMBL" id="KAI5684250.1"/>
    </source>
</evidence>